<dbReference type="SUPFAM" id="SSF53335">
    <property type="entry name" value="S-adenosyl-L-methionine-dependent methyltransferases"/>
    <property type="match status" value="1"/>
</dbReference>
<dbReference type="STRING" id="3088.A0A383VLV3"/>
<feature type="compositionally biased region" description="Polar residues" evidence="1">
    <location>
        <begin position="1"/>
        <end position="13"/>
    </location>
</feature>
<feature type="region of interest" description="Disordered" evidence="1">
    <location>
        <begin position="1"/>
        <end position="40"/>
    </location>
</feature>
<name>A0A383VLV3_TETOB</name>
<dbReference type="PANTHER" id="PTHR42912">
    <property type="entry name" value="METHYLTRANSFERASE"/>
    <property type="match status" value="1"/>
</dbReference>
<accession>A0A383VLV3</accession>
<dbReference type="CDD" id="cd02440">
    <property type="entry name" value="AdoMet_MTases"/>
    <property type="match status" value="1"/>
</dbReference>
<feature type="region of interest" description="Disordered" evidence="1">
    <location>
        <begin position="345"/>
        <end position="367"/>
    </location>
</feature>
<dbReference type="PANTHER" id="PTHR42912:SF68">
    <property type="entry name" value="METHYLTRANSFERASE TYPE 11 DOMAIN-CONTAINING PROTEIN"/>
    <property type="match status" value="1"/>
</dbReference>
<dbReference type="GO" id="GO:0008168">
    <property type="term" value="F:methyltransferase activity"/>
    <property type="evidence" value="ECO:0007669"/>
    <property type="project" value="TreeGrafter"/>
</dbReference>
<keyword evidence="4" id="KW-1185">Reference proteome</keyword>
<organism evidence="3 4">
    <name type="scientific">Tetradesmus obliquus</name>
    <name type="common">Green alga</name>
    <name type="synonym">Acutodesmus obliquus</name>
    <dbReference type="NCBI Taxonomy" id="3088"/>
    <lineage>
        <taxon>Eukaryota</taxon>
        <taxon>Viridiplantae</taxon>
        <taxon>Chlorophyta</taxon>
        <taxon>core chlorophytes</taxon>
        <taxon>Chlorophyceae</taxon>
        <taxon>CS clade</taxon>
        <taxon>Sphaeropleales</taxon>
        <taxon>Scenedesmaceae</taxon>
        <taxon>Tetradesmus</taxon>
    </lineage>
</organism>
<evidence type="ECO:0000259" key="2">
    <source>
        <dbReference type="Pfam" id="PF13649"/>
    </source>
</evidence>
<dbReference type="Proteomes" id="UP000256970">
    <property type="component" value="Unassembled WGS sequence"/>
</dbReference>
<reference evidence="3 4" key="1">
    <citation type="submission" date="2016-10" db="EMBL/GenBank/DDBJ databases">
        <authorList>
            <person name="Cai Z."/>
        </authorList>
    </citation>
    <scope>NUCLEOTIDE SEQUENCE [LARGE SCALE GENOMIC DNA]</scope>
</reference>
<dbReference type="AlphaFoldDB" id="A0A383VLV3"/>
<dbReference type="Gene3D" id="3.40.50.150">
    <property type="entry name" value="Vaccinia Virus protein VP39"/>
    <property type="match status" value="1"/>
</dbReference>
<gene>
    <name evidence="3" type="ORF">BQ4739_LOCUS6136</name>
</gene>
<evidence type="ECO:0000313" key="4">
    <source>
        <dbReference type="Proteomes" id="UP000256970"/>
    </source>
</evidence>
<dbReference type="InterPro" id="IPR050508">
    <property type="entry name" value="Methyltransf_Superfamily"/>
</dbReference>
<dbReference type="Pfam" id="PF13649">
    <property type="entry name" value="Methyltransf_25"/>
    <property type="match status" value="1"/>
</dbReference>
<protein>
    <recommendedName>
        <fullName evidence="2">Methyltransferase domain-containing protein</fullName>
    </recommendedName>
</protein>
<feature type="domain" description="Methyltransferase" evidence="2">
    <location>
        <begin position="191"/>
        <end position="293"/>
    </location>
</feature>
<evidence type="ECO:0000313" key="3">
    <source>
        <dbReference type="EMBL" id="SZX65664.1"/>
    </source>
</evidence>
<dbReference type="InterPro" id="IPR041698">
    <property type="entry name" value="Methyltransf_25"/>
</dbReference>
<dbReference type="InterPro" id="IPR029063">
    <property type="entry name" value="SAM-dependent_MTases_sf"/>
</dbReference>
<evidence type="ECO:0000256" key="1">
    <source>
        <dbReference type="SAM" id="MobiDB-lite"/>
    </source>
</evidence>
<proteinExistence type="predicted"/>
<dbReference type="EMBL" id="FNXT01000654">
    <property type="protein sequence ID" value="SZX65664.1"/>
    <property type="molecule type" value="Genomic_DNA"/>
</dbReference>
<sequence length="367" mass="40412">MQAKAPQQRNHTGNGRREVQPFGRRTPSHRLHAASTSTPAALVAPPNPMLVSVVEALFKFPPLFEQATKKARGMIIQRAKAIGLDWDGTLQQLQQQDWEARLQEATDPAAGSYPSYYIQPFHAYKQGNLCWEAAQEFMLSSQSVHAPVMDPENKKMDPLGDHMLRSNYGKCMLQLMAETPGAPQPSAVQAVLDVGCAAGLSSLALRELFPAAHITGVDLSPHMVAVGRYHQEQREVASGSKEPISILHRKAEDTQLPAGSFDVVSMCLVAHELPQHATKAILQEAYRLLRPGGVMSIMEMNPNSPAFQRVFANVFAYTAFKSTEPWLMEYVTLDLHGAMREAGFEAPRQTENSPKHRTVVAAKPLSS</sequence>